<dbReference type="AlphaFoldDB" id="A0A1F6APF7"/>
<dbReference type="Pfam" id="PF00534">
    <property type="entry name" value="Glycos_transf_1"/>
    <property type="match status" value="1"/>
</dbReference>
<dbReference type="EMBL" id="MFJR01000008">
    <property type="protein sequence ID" value="OGG26571.1"/>
    <property type="molecule type" value="Genomic_DNA"/>
</dbReference>
<dbReference type="InterPro" id="IPR050194">
    <property type="entry name" value="Glycosyltransferase_grp1"/>
</dbReference>
<accession>A0A1F6APF7</accession>
<evidence type="ECO:0000259" key="2">
    <source>
        <dbReference type="Pfam" id="PF13439"/>
    </source>
</evidence>
<dbReference type="InterPro" id="IPR028098">
    <property type="entry name" value="Glyco_trans_4-like_N"/>
</dbReference>
<evidence type="ECO:0008006" key="5">
    <source>
        <dbReference type="Google" id="ProtNLM"/>
    </source>
</evidence>
<gene>
    <name evidence="3" type="ORF">A2960_03755</name>
</gene>
<organism evidence="3 4">
    <name type="scientific">Candidatus Gottesmanbacteria bacterium RIFCSPLOWO2_01_FULL_39_12b</name>
    <dbReference type="NCBI Taxonomy" id="1798388"/>
    <lineage>
        <taxon>Bacteria</taxon>
        <taxon>Candidatus Gottesmaniibacteriota</taxon>
    </lineage>
</organism>
<sequence>MNIAFISYWSCPLTPLGVLTAGGMNVYELNLANSLDKSGHKVDIFTRTHKQKDEISISVHKDVRVIHLPSLNNDDHYLAAQSFFNRMLEFIEKNSLSYQVIHAHYFFSGLVGIKLKKSLRIPMVQTFHTLGIMKKLYGKVIDEKRIKAEKEIIKKADGIIAATALEVKDLLKHYSAKKDKIFEISPGVDHRVFKKLNIKTSRTKLHLPLNKKIILFVGRIDPIKGINLLIEAVSILSKKYPSFENNFYVLLIGGDINSRKFWLDREVRKISQLILDKKLECCVKFIGSRPHYLLPYYYSAANVMVMPSVYESFGLVVLESMACGSAIVASKVGGLAYLVKDNFNGRLFKSNNVMSLSTILWELLNDKKQRESLGRMAEKSSQKFCWAKQALKIVKVYNKLI</sequence>
<dbReference type="Gene3D" id="3.40.50.2000">
    <property type="entry name" value="Glycogen Phosphorylase B"/>
    <property type="match status" value="2"/>
</dbReference>
<protein>
    <recommendedName>
        <fullName evidence="5">Glycosyl transferase family 1</fullName>
    </recommendedName>
</protein>
<dbReference type="PANTHER" id="PTHR45947">
    <property type="entry name" value="SULFOQUINOVOSYL TRANSFERASE SQD2"/>
    <property type="match status" value="1"/>
</dbReference>
<reference evidence="3 4" key="1">
    <citation type="journal article" date="2016" name="Nat. Commun.">
        <title>Thousands of microbial genomes shed light on interconnected biogeochemical processes in an aquifer system.</title>
        <authorList>
            <person name="Anantharaman K."/>
            <person name="Brown C.T."/>
            <person name="Hug L.A."/>
            <person name="Sharon I."/>
            <person name="Castelle C.J."/>
            <person name="Probst A.J."/>
            <person name="Thomas B.C."/>
            <person name="Singh A."/>
            <person name="Wilkins M.J."/>
            <person name="Karaoz U."/>
            <person name="Brodie E.L."/>
            <person name="Williams K.H."/>
            <person name="Hubbard S.S."/>
            <person name="Banfield J.F."/>
        </authorList>
    </citation>
    <scope>NUCLEOTIDE SEQUENCE [LARGE SCALE GENOMIC DNA]</scope>
</reference>
<dbReference type="PANTHER" id="PTHR45947:SF3">
    <property type="entry name" value="SULFOQUINOVOSYL TRANSFERASE SQD2"/>
    <property type="match status" value="1"/>
</dbReference>
<name>A0A1F6APF7_9BACT</name>
<evidence type="ECO:0000313" key="3">
    <source>
        <dbReference type="EMBL" id="OGG26571.1"/>
    </source>
</evidence>
<dbReference type="GO" id="GO:0016757">
    <property type="term" value="F:glycosyltransferase activity"/>
    <property type="evidence" value="ECO:0007669"/>
    <property type="project" value="InterPro"/>
</dbReference>
<proteinExistence type="predicted"/>
<evidence type="ECO:0000259" key="1">
    <source>
        <dbReference type="Pfam" id="PF00534"/>
    </source>
</evidence>
<dbReference type="SUPFAM" id="SSF53756">
    <property type="entry name" value="UDP-Glycosyltransferase/glycogen phosphorylase"/>
    <property type="match status" value="1"/>
</dbReference>
<dbReference type="Proteomes" id="UP000176609">
    <property type="component" value="Unassembled WGS sequence"/>
</dbReference>
<evidence type="ECO:0000313" key="4">
    <source>
        <dbReference type="Proteomes" id="UP000176609"/>
    </source>
</evidence>
<feature type="domain" description="Glycosyl transferase family 1" evidence="1">
    <location>
        <begin position="199"/>
        <end position="379"/>
    </location>
</feature>
<feature type="domain" description="Glycosyltransferase subfamily 4-like N-terminal" evidence="2">
    <location>
        <begin position="22"/>
        <end position="190"/>
    </location>
</feature>
<comment type="caution">
    <text evidence="3">The sequence shown here is derived from an EMBL/GenBank/DDBJ whole genome shotgun (WGS) entry which is preliminary data.</text>
</comment>
<dbReference type="InterPro" id="IPR001296">
    <property type="entry name" value="Glyco_trans_1"/>
</dbReference>
<dbReference type="Pfam" id="PF13439">
    <property type="entry name" value="Glyco_transf_4"/>
    <property type="match status" value="1"/>
</dbReference>